<protein>
    <submittedName>
        <fullName evidence="1">Uncharacterized protein</fullName>
    </submittedName>
</protein>
<accession>A0A3B0Y0V2</accession>
<dbReference type="AlphaFoldDB" id="A0A3B0Y0V2"/>
<gene>
    <name evidence="1" type="ORF">MNBD_GAMMA11-3313</name>
</gene>
<evidence type="ECO:0000313" key="1">
    <source>
        <dbReference type="EMBL" id="VAW62036.1"/>
    </source>
</evidence>
<reference evidence="1" key="1">
    <citation type="submission" date="2018-06" db="EMBL/GenBank/DDBJ databases">
        <authorList>
            <person name="Zhirakovskaya E."/>
        </authorList>
    </citation>
    <scope>NUCLEOTIDE SEQUENCE</scope>
</reference>
<sequence>MVKDRPPYYGEAGEKALSLTARSLSQRQKHLYYLTNGKDCIIFTR</sequence>
<name>A0A3B0Y0V2_9ZZZZ</name>
<proteinExistence type="predicted"/>
<dbReference type="EMBL" id="UOFG01000162">
    <property type="protein sequence ID" value="VAW62036.1"/>
    <property type="molecule type" value="Genomic_DNA"/>
</dbReference>
<organism evidence="1">
    <name type="scientific">hydrothermal vent metagenome</name>
    <dbReference type="NCBI Taxonomy" id="652676"/>
    <lineage>
        <taxon>unclassified sequences</taxon>
        <taxon>metagenomes</taxon>
        <taxon>ecological metagenomes</taxon>
    </lineage>
</organism>